<dbReference type="EC" id="2.4.1.227" evidence="10"/>
<name>A0A399F800_9DEIN</name>
<dbReference type="Pfam" id="PF04101">
    <property type="entry name" value="Glyco_tran_28_C"/>
    <property type="match status" value="1"/>
</dbReference>
<evidence type="ECO:0000256" key="2">
    <source>
        <dbReference type="ARBA" id="ARBA00022618"/>
    </source>
</evidence>
<accession>A0A399F800</accession>
<sequence length="354" mass="37544">MNRLPATAPLILVTGGGTGGHFYPGLAAAQALRAMGHEVAYVGAEGGLEARLLPQGDLPYHLIPAGKLSRDLLRPAEGGKVVRGLMAARGLLRRLRPRAVLSTVGYAGFPLAFAAEWAGVPVVIHEQNARLGLAARWLAARAQRIGLSVPVALNPQLSPRSRVVGYPVREVRHPKAEAKQALGLDPARPLLLVMGGSQGSLELNRELPQRLEPFLGEYQVLHQCGVRWEAQMQAEHGKTPGYAVRGFVDGPLAWSAADLAITRAGAGTLAEAAFHGVPGLLVPLPRDLDGGAQWANAGFYAERGASVILDGWERFQAKLEQLITQAPAMKNALAPLSPAGAARRLAELVLEVAR</sequence>
<dbReference type="GO" id="GO:0050511">
    <property type="term" value="F:undecaprenyldiphospho-muramoylpentapeptide beta-N-acetylglucosaminyltransferase activity"/>
    <property type="evidence" value="ECO:0007669"/>
    <property type="project" value="UniProtKB-UniRule"/>
</dbReference>
<evidence type="ECO:0000256" key="9">
    <source>
        <dbReference type="ARBA" id="ARBA00023316"/>
    </source>
</evidence>
<keyword evidence="14" id="KW-1185">Reference proteome</keyword>
<comment type="function">
    <text evidence="10">Cell wall formation. Catalyzes the transfer of a GlcNAc subunit on undecaprenyl-pyrophosphoryl-MurNAc-pentapeptide (lipid intermediate I) to form undecaprenyl-pyrophosphoryl-MurNAc-(pentapeptide)GlcNAc (lipid intermediate II).</text>
</comment>
<dbReference type="GO" id="GO:0051301">
    <property type="term" value="P:cell division"/>
    <property type="evidence" value="ECO:0007669"/>
    <property type="project" value="UniProtKB-KW"/>
</dbReference>
<dbReference type="HAMAP" id="MF_00033">
    <property type="entry name" value="MurG"/>
    <property type="match status" value="1"/>
</dbReference>
<dbReference type="GO" id="GO:0071555">
    <property type="term" value="P:cell wall organization"/>
    <property type="evidence" value="ECO:0007669"/>
    <property type="project" value="UniProtKB-KW"/>
</dbReference>
<keyword evidence="4 10" id="KW-0808">Transferase</keyword>
<comment type="similarity">
    <text evidence="10">Belongs to the glycosyltransferase 28 family. MurG subfamily.</text>
</comment>
<evidence type="ECO:0000256" key="6">
    <source>
        <dbReference type="ARBA" id="ARBA00022984"/>
    </source>
</evidence>
<dbReference type="CDD" id="cd03785">
    <property type="entry name" value="GT28_MurG"/>
    <property type="match status" value="1"/>
</dbReference>
<dbReference type="PANTHER" id="PTHR21015:SF22">
    <property type="entry name" value="GLYCOSYLTRANSFERASE"/>
    <property type="match status" value="1"/>
</dbReference>
<evidence type="ECO:0000256" key="7">
    <source>
        <dbReference type="ARBA" id="ARBA00023136"/>
    </source>
</evidence>
<evidence type="ECO:0000256" key="5">
    <source>
        <dbReference type="ARBA" id="ARBA00022960"/>
    </source>
</evidence>
<dbReference type="EMBL" id="QXDL01000003">
    <property type="protein sequence ID" value="RIH90761.1"/>
    <property type="molecule type" value="Genomic_DNA"/>
</dbReference>
<dbReference type="Proteomes" id="UP000265715">
    <property type="component" value="Unassembled WGS sequence"/>
</dbReference>
<keyword evidence="1 10" id="KW-1003">Cell membrane</keyword>
<proteinExistence type="inferred from homology"/>
<keyword evidence="2 10" id="KW-0132">Cell division</keyword>
<feature type="binding site" evidence="10">
    <location>
        <begin position="18"/>
        <end position="20"/>
    </location>
    <ligand>
        <name>UDP-N-acetyl-alpha-D-glucosamine</name>
        <dbReference type="ChEBI" id="CHEBI:57705"/>
    </ligand>
</feature>
<feature type="binding site" evidence="10">
    <location>
        <position position="293"/>
    </location>
    <ligand>
        <name>UDP-N-acetyl-alpha-D-glucosamine</name>
        <dbReference type="ChEBI" id="CHEBI:57705"/>
    </ligand>
</feature>
<dbReference type="GO" id="GO:0009252">
    <property type="term" value="P:peptidoglycan biosynthetic process"/>
    <property type="evidence" value="ECO:0007669"/>
    <property type="project" value="UniProtKB-UniRule"/>
</dbReference>
<keyword evidence="9 10" id="KW-0961">Cell wall biogenesis/degradation</keyword>
<comment type="pathway">
    <text evidence="10">Cell wall biogenesis; peptidoglycan biosynthesis.</text>
</comment>
<keyword evidence="6 10" id="KW-0573">Peptidoglycan synthesis</keyword>
<dbReference type="AlphaFoldDB" id="A0A399F800"/>
<evidence type="ECO:0000259" key="11">
    <source>
        <dbReference type="Pfam" id="PF03033"/>
    </source>
</evidence>
<feature type="domain" description="Glycosyltransferase family 28 N-terminal" evidence="11">
    <location>
        <begin position="11"/>
        <end position="145"/>
    </location>
</feature>
<dbReference type="SUPFAM" id="SSF53756">
    <property type="entry name" value="UDP-Glycosyltransferase/glycogen phosphorylase"/>
    <property type="match status" value="1"/>
</dbReference>
<dbReference type="InterPro" id="IPR004276">
    <property type="entry name" value="GlycoTrans_28_N"/>
</dbReference>
<gene>
    <name evidence="10 13" type="primary">murG</name>
    <name evidence="13" type="ORF">Mterra_00133</name>
</gene>
<dbReference type="InterPro" id="IPR007235">
    <property type="entry name" value="Glyco_trans_28_C"/>
</dbReference>
<keyword evidence="3 10" id="KW-0328">Glycosyltransferase</keyword>
<comment type="catalytic activity">
    <reaction evidence="10">
        <text>di-trans,octa-cis-undecaprenyl diphospho-N-acetyl-alpha-D-muramoyl-L-alanyl-D-glutamyl-meso-2,6-diaminopimeloyl-D-alanyl-D-alanine + UDP-N-acetyl-alpha-D-glucosamine = di-trans,octa-cis-undecaprenyl diphospho-[N-acetyl-alpha-D-glucosaminyl-(1-&gt;4)]-N-acetyl-alpha-D-muramoyl-L-alanyl-D-glutamyl-meso-2,6-diaminopimeloyl-D-alanyl-D-alanine + UDP + H(+)</text>
        <dbReference type="Rhea" id="RHEA:31227"/>
        <dbReference type="ChEBI" id="CHEBI:15378"/>
        <dbReference type="ChEBI" id="CHEBI:57705"/>
        <dbReference type="ChEBI" id="CHEBI:58223"/>
        <dbReference type="ChEBI" id="CHEBI:61387"/>
        <dbReference type="ChEBI" id="CHEBI:61388"/>
        <dbReference type="EC" id="2.4.1.227"/>
    </reaction>
</comment>
<feature type="domain" description="Glycosyl transferase family 28 C-terminal" evidence="12">
    <location>
        <begin position="191"/>
        <end position="339"/>
    </location>
</feature>
<feature type="binding site" evidence="10">
    <location>
        <position position="197"/>
    </location>
    <ligand>
        <name>UDP-N-acetyl-alpha-D-glucosamine</name>
        <dbReference type="ChEBI" id="CHEBI:57705"/>
    </ligand>
</feature>
<comment type="subcellular location">
    <subcellularLocation>
        <location evidence="10">Cell membrane</location>
        <topology evidence="10">Peripheral membrane protein</topology>
        <orientation evidence="10">Cytoplasmic side</orientation>
    </subcellularLocation>
</comment>
<comment type="caution">
    <text evidence="13">The sequence shown here is derived from an EMBL/GenBank/DDBJ whole genome shotgun (WGS) entry which is preliminary data.</text>
</comment>
<evidence type="ECO:0000256" key="1">
    <source>
        <dbReference type="ARBA" id="ARBA00022475"/>
    </source>
</evidence>
<protein>
    <recommendedName>
        <fullName evidence="10">UDP-N-acetylglucosamine--N-acetylmuramyl-(pentapeptide) pyrophosphoryl-undecaprenol N-acetylglucosamine transferase</fullName>
        <ecNumber evidence="10">2.4.1.227</ecNumber>
    </recommendedName>
    <alternativeName>
        <fullName evidence="10">Undecaprenyl-PP-MurNAc-pentapeptide-UDPGlcNAc GlcNAc transferase</fullName>
    </alternativeName>
</protein>
<keyword evidence="7 10" id="KW-0472">Membrane</keyword>
<evidence type="ECO:0000256" key="10">
    <source>
        <dbReference type="HAMAP-Rule" id="MF_00033"/>
    </source>
</evidence>
<dbReference type="GO" id="GO:0008360">
    <property type="term" value="P:regulation of cell shape"/>
    <property type="evidence" value="ECO:0007669"/>
    <property type="project" value="UniProtKB-KW"/>
</dbReference>
<evidence type="ECO:0000256" key="3">
    <source>
        <dbReference type="ARBA" id="ARBA00022676"/>
    </source>
</evidence>
<keyword evidence="5 10" id="KW-0133">Cell shape</keyword>
<evidence type="ECO:0000256" key="4">
    <source>
        <dbReference type="ARBA" id="ARBA00022679"/>
    </source>
</evidence>
<dbReference type="PANTHER" id="PTHR21015">
    <property type="entry name" value="UDP-N-ACETYLGLUCOSAMINE--N-ACETYLMURAMYL-(PENTAPEPTIDE) PYROPHOSPHORYL-UNDECAPRENOL N-ACETYLGLUCOSAMINE TRANSFERASE 1"/>
    <property type="match status" value="1"/>
</dbReference>
<organism evidence="13 14">
    <name type="scientific">Calidithermus terrae</name>
    <dbReference type="NCBI Taxonomy" id="1408545"/>
    <lineage>
        <taxon>Bacteria</taxon>
        <taxon>Thermotogati</taxon>
        <taxon>Deinococcota</taxon>
        <taxon>Deinococci</taxon>
        <taxon>Thermales</taxon>
        <taxon>Thermaceae</taxon>
        <taxon>Calidithermus</taxon>
    </lineage>
</organism>
<evidence type="ECO:0000313" key="13">
    <source>
        <dbReference type="EMBL" id="RIH90761.1"/>
    </source>
</evidence>
<dbReference type="Gene3D" id="3.40.50.2000">
    <property type="entry name" value="Glycogen Phosphorylase B"/>
    <property type="match status" value="2"/>
</dbReference>
<dbReference type="GO" id="GO:0005975">
    <property type="term" value="P:carbohydrate metabolic process"/>
    <property type="evidence" value="ECO:0007669"/>
    <property type="project" value="InterPro"/>
</dbReference>
<feature type="binding site" evidence="10">
    <location>
        <position position="169"/>
    </location>
    <ligand>
        <name>UDP-N-acetyl-alpha-D-glucosamine</name>
        <dbReference type="ChEBI" id="CHEBI:57705"/>
    </ligand>
</feature>
<keyword evidence="8 10" id="KW-0131">Cell cycle</keyword>
<dbReference type="GO" id="GO:0051991">
    <property type="term" value="F:UDP-N-acetyl-D-glucosamine:N-acetylmuramoyl-L-alanyl-D-glutamyl-meso-2,6-diaminopimelyl-D-alanyl-D-alanine-diphosphoundecaprenol 4-beta-N-acetylglucosaminlytransferase activity"/>
    <property type="evidence" value="ECO:0007669"/>
    <property type="project" value="RHEA"/>
</dbReference>
<evidence type="ECO:0000259" key="12">
    <source>
        <dbReference type="Pfam" id="PF04101"/>
    </source>
</evidence>
<dbReference type="Pfam" id="PF03033">
    <property type="entry name" value="Glyco_transf_28"/>
    <property type="match status" value="1"/>
</dbReference>
<dbReference type="GO" id="GO:0005886">
    <property type="term" value="C:plasma membrane"/>
    <property type="evidence" value="ECO:0007669"/>
    <property type="project" value="UniProtKB-SubCell"/>
</dbReference>
<dbReference type="InterPro" id="IPR006009">
    <property type="entry name" value="GlcNAc_MurG"/>
</dbReference>
<dbReference type="UniPathway" id="UPA00219"/>
<reference evidence="13 14" key="1">
    <citation type="submission" date="2018-08" db="EMBL/GenBank/DDBJ databases">
        <title>Meiothermus terrae DSM 26712 genome sequencing project.</title>
        <authorList>
            <person name="Da Costa M.S."/>
            <person name="Albuquerque L."/>
            <person name="Raposo P."/>
            <person name="Froufe H.J.C."/>
            <person name="Barroso C.S."/>
            <person name="Egas C."/>
        </authorList>
    </citation>
    <scope>NUCLEOTIDE SEQUENCE [LARGE SCALE GENOMIC DNA]</scope>
    <source>
        <strain evidence="13 14">DSM 26712</strain>
    </source>
</reference>
<evidence type="ECO:0000313" key="14">
    <source>
        <dbReference type="Proteomes" id="UP000265715"/>
    </source>
</evidence>
<evidence type="ECO:0000256" key="8">
    <source>
        <dbReference type="ARBA" id="ARBA00023306"/>
    </source>
</evidence>
<comment type="caution">
    <text evidence="10">Lacks conserved residue(s) required for the propagation of feature annotation.</text>
</comment>
<feature type="binding site" evidence="10">
    <location>
        <position position="128"/>
    </location>
    <ligand>
        <name>UDP-N-acetyl-alpha-D-glucosamine</name>
        <dbReference type="ChEBI" id="CHEBI:57705"/>
    </ligand>
</feature>